<organism evidence="3 4">
    <name type="scientific">Oryzomonas sagensis</name>
    <dbReference type="NCBI Taxonomy" id="2603857"/>
    <lineage>
        <taxon>Bacteria</taxon>
        <taxon>Pseudomonadati</taxon>
        <taxon>Thermodesulfobacteriota</taxon>
        <taxon>Desulfuromonadia</taxon>
        <taxon>Geobacterales</taxon>
        <taxon>Geobacteraceae</taxon>
        <taxon>Oryzomonas</taxon>
    </lineage>
</organism>
<feature type="region of interest" description="Disordered" evidence="1">
    <location>
        <begin position="42"/>
        <end position="109"/>
    </location>
</feature>
<dbReference type="EMBL" id="VZRA01000004">
    <property type="protein sequence ID" value="KAB0669004.1"/>
    <property type="molecule type" value="Genomic_DNA"/>
</dbReference>
<keyword evidence="4" id="KW-1185">Reference proteome</keyword>
<feature type="compositionally biased region" description="Polar residues" evidence="1">
    <location>
        <begin position="94"/>
        <end position="103"/>
    </location>
</feature>
<comment type="caution">
    <text evidence="3">The sequence shown here is derived from an EMBL/GenBank/DDBJ whole genome shotgun (WGS) entry which is preliminary data.</text>
</comment>
<feature type="compositionally biased region" description="Polar residues" evidence="1">
    <location>
        <begin position="42"/>
        <end position="74"/>
    </location>
</feature>
<feature type="transmembrane region" description="Helical" evidence="2">
    <location>
        <begin position="6"/>
        <end position="23"/>
    </location>
</feature>
<dbReference type="Proteomes" id="UP000798046">
    <property type="component" value="Unassembled WGS sequence"/>
</dbReference>
<evidence type="ECO:0000313" key="3">
    <source>
        <dbReference type="EMBL" id="KAB0669004.1"/>
    </source>
</evidence>
<keyword evidence="2" id="KW-0812">Transmembrane</keyword>
<gene>
    <name evidence="3" type="ORF">F6V30_14300</name>
</gene>
<keyword evidence="2" id="KW-0472">Membrane</keyword>
<sequence length="129" mass="14162">MKSQFFRTFFASLGMAFIYSLLFHPSYIYRAFDYIGGKASHQSTKASHVPSNAPALNTDQRQESTQPQAVNSEPKSYIFNSFPGPGDCRRQSIKAASSSTAGQTYAAADDTDTTTVSSNYYSDVKADSR</sequence>
<reference evidence="3 4" key="1">
    <citation type="journal article" date="2020" name="Microorganisms">
        <title>Description of Three Novel Members in the Family Geobacteraceae, Oryzomonas japonicum gen. nov., sp. nov., Oryzomonas sagensis sp. nov., and Oryzomonas ruber sp. nov.</title>
        <authorList>
            <person name="Xu Z."/>
            <person name="Masuda Y."/>
            <person name="Hayakawa C."/>
            <person name="Ushijima N."/>
            <person name="Kawano K."/>
            <person name="Shiratori Y."/>
            <person name="Senoo K."/>
            <person name="Itoh H."/>
        </authorList>
    </citation>
    <scope>NUCLEOTIDE SEQUENCE [LARGE SCALE GENOMIC DNA]</scope>
    <source>
        <strain evidence="3 4">Red100</strain>
    </source>
</reference>
<name>A0ABQ6TL71_9BACT</name>
<protein>
    <submittedName>
        <fullName evidence="3">Uncharacterized protein</fullName>
    </submittedName>
</protein>
<evidence type="ECO:0000256" key="2">
    <source>
        <dbReference type="SAM" id="Phobius"/>
    </source>
</evidence>
<evidence type="ECO:0000313" key="4">
    <source>
        <dbReference type="Proteomes" id="UP000798046"/>
    </source>
</evidence>
<evidence type="ECO:0000256" key="1">
    <source>
        <dbReference type="SAM" id="MobiDB-lite"/>
    </source>
</evidence>
<dbReference type="RefSeq" id="WP_151157635.1">
    <property type="nucleotide sequence ID" value="NZ_VZRA01000004.1"/>
</dbReference>
<accession>A0ABQ6TL71</accession>
<keyword evidence="2" id="KW-1133">Transmembrane helix</keyword>
<proteinExistence type="predicted"/>